<protein>
    <submittedName>
        <fullName evidence="1">Uncharacterized protein</fullName>
    </submittedName>
</protein>
<organism evidence="1 2">
    <name type="scientific">Rossellomorea aquimaris</name>
    <dbReference type="NCBI Taxonomy" id="189382"/>
    <lineage>
        <taxon>Bacteria</taxon>
        <taxon>Bacillati</taxon>
        <taxon>Bacillota</taxon>
        <taxon>Bacilli</taxon>
        <taxon>Bacillales</taxon>
        <taxon>Bacillaceae</taxon>
        <taxon>Rossellomorea</taxon>
    </lineage>
</organism>
<sequence length="88" mass="9395">MPVGPDQGASTFYTGKAEEAHPAPAASDVQISVSLLAISHHRISIALRDSFISCESPTICMSLNGRFCFCFTVRPAESGVWNGNQIPV</sequence>
<dbReference type="Proteomes" id="UP000325054">
    <property type="component" value="Unassembled WGS sequence"/>
</dbReference>
<accession>A0A5D4U0H1</accession>
<dbReference type="EMBL" id="VTEW01000005">
    <property type="protein sequence ID" value="TYS80776.1"/>
    <property type="molecule type" value="Genomic_DNA"/>
</dbReference>
<proteinExistence type="predicted"/>
<evidence type="ECO:0000313" key="2">
    <source>
        <dbReference type="Proteomes" id="UP000325054"/>
    </source>
</evidence>
<name>A0A5D4U0H1_9BACI</name>
<dbReference type="AlphaFoldDB" id="A0A5D4U0H1"/>
<gene>
    <name evidence="1" type="ORF">FZC80_06625</name>
</gene>
<reference evidence="1 2" key="1">
    <citation type="submission" date="2019-08" db="EMBL/GenBank/DDBJ databases">
        <title>Bacillus genomes from the desert of Cuatro Cienegas, Coahuila.</title>
        <authorList>
            <person name="Olmedo-Alvarez G."/>
        </authorList>
    </citation>
    <scope>NUCLEOTIDE SEQUENCE [LARGE SCALE GENOMIC DNA]</scope>
    <source>
        <strain evidence="1 2">CH451a_14T</strain>
    </source>
</reference>
<comment type="caution">
    <text evidence="1">The sequence shown here is derived from an EMBL/GenBank/DDBJ whole genome shotgun (WGS) entry which is preliminary data.</text>
</comment>
<evidence type="ECO:0000313" key="1">
    <source>
        <dbReference type="EMBL" id="TYS80776.1"/>
    </source>
</evidence>
<dbReference type="OrthoDB" id="9803233at2"/>